<proteinExistence type="predicted"/>
<sequence length="50" mass="5697">MDWDKIVQVKDTAVVDIQLLHFDTNNRLCCTTRLMFGVPLSPDGLIPRPL</sequence>
<accession>A0A2T0RJM7</accession>
<keyword evidence="2" id="KW-1185">Reference proteome</keyword>
<name>A0A2T0RJM7_9RHOB</name>
<gene>
    <name evidence="1" type="ORF">CLV78_1096</name>
</gene>
<organism evidence="1 2">
    <name type="scientific">Aliiruegeria haliotis</name>
    <dbReference type="NCBI Taxonomy" id="1280846"/>
    <lineage>
        <taxon>Bacteria</taxon>
        <taxon>Pseudomonadati</taxon>
        <taxon>Pseudomonadota</taxon>
        <taxon>Alphaproteobacteria</taxon>
        <taxon>Rhodobacterales</taxon>
        <taxon>Roseobacteraceae</taxon>
        <taxon>Aliiruegeria</taxon>
    </lineage>
</organism>
<dbReference type="AlphaFoldDB" id="A0A2T0RJM7"/>
<dbReference type="EMBL" id="PVTD01000009">
    <property type="protein sequence ID" value="PRY21396.1"/>
    <property type="molecule type" value="Genomic_DNA"/>
</dbReference>
<evidence type="ECO:0000313" key="1">
    <source>
        <dbReference type="EMBL" id="PRY21396.1"/>
    </source>
</evidence>
<protein>
    <submittedName>
        <fullName evidence="1">Uncharacterized protein</fullName>
    </submittedName>
</protein>
<comment type="caution">
    <text evidence="1">The sequence shown here is derived from an EMBL/GenBank/DDBJ whole genome shotgun (WGS) entry which is preliminary data.</text>
</comment>
<evidence type="ECO:0000313" key="2">
    <source>
        <dbReference type="Proteomes" id="UP000239480"/>
    </source>
</evidence>
<dbReference type="Proteomes" id="UP000239480">
    <property type="component" value="Unassembled WGS sequence"/>
</dbReference>
<reference evidence="1 2" key="1">
    <citation type="submission" date="2018-03" db="EMBL/GenBank/DDBJ databases">
        <title>Genomic Encyclopedia of Archaeal and Bacterial Type Strains, Phase II (KMG-II): from individual species to whole genera.</title>
        <authorList>
            <person name="Goeker M."/>
        </authorList>
    </citation>
    <scope>NUCLEOTIDE SEQUENCE [LARGE SCALE GENOMIC DNA]</scope>
    <source>
        <strain evidence="1 2">DSM 29328</strain>
    </source>
</reference>